<comment type="caution">
    <text evidence="1">The sequence shown here is derived from an EMBL/GenBank/DDBJ whole genome shotgun (WGS) entry which is preliminary data.</text>
</comment>
<sequence>MLPPTTAAQRTSRDRATARWVSALGGCIGFMCTWNLDFGIRVLESNGANAVIDGVPQPRLDFVDGGIDGVIALVLRHVDENLGDVAGAEDFVDLGKLFGLVGAEVGDEKAGGGAAPGLRNLQAVQEEVEYRDPLGRGALCDCSFGSINDAVMTCGGGEVPAAEEEAVDDVRWAASGAEVVKAIGCVVGVGGENGEEGVEVCVVGAVWGVGTGCVKGCVWAV</sequence>
<dbReference type="AlphaFoldDB" id="A0A834FXC3"/>
<name>A0A834FXC3_RHOSS</name>
<dbReference type="OrthoDB" id="10512975at2759"/>
<proteinExistence type="predicted"/>
<evidence type="ECO:0000313" key="2">
    <source>
        <dbReference type="Proteomes" id="UP000626092"/>
    </source>
</evidence>
<accession>A0A834FXC3</accession>
<dbReference type="Proteomes" id="UP000626092">
    <property type="component" value="Unassembled WGS sequence"/>
</dbReference>
<protein>
    <submittedName>
        <fullName evidence="1">Uncharacterized protein</fullName>
    </submittedName>
</protein>
<keyword evidence="2" id="KW-1185">Reference proteome</keyword>
<dbReference type="EMBL" id="WJXA01000013">
    <property type="protein sequence ID" value="KAF7119734.1"/>
    <property type="molecule type" value="Genomic_DNA"/>
</dbReference>
<organism evidence="1 2">
    <name type="scientific">Rhododendron simsii</name>
    <name type="common">Sims's rhododendron</name>
    <dbReference type="NCBI Taxonomy" id="118357"/>
    <lineage>
        <taxon>Eukaryota</taxon>
        <taxon>Viridiplantae</taxon>
        <taxon>Streptophyta</taxon>
        <taxon>Embryophyta</taxon>
        <taxon>Tracheophyta</taxon>
        <taxon>Spermatophyta</taxon>
        <taxon>Magnoliopsida</taxon>
        <taxon>eudicotyledons</taxon>
        <taxon>Gunneridae</taxon>
        <taxon>Pentapetalae</taxon>
        <taxon>asterids</taxon>
        <taxon>Ericales</taxon>
        <taxon>Ericaceae</taxon>
        <taxon>Ericoideae</taxon>
        <taxon>Rhodoreae</taxon>
        <taxon>Rhododendron</taxon>
    </lineage>
</organism>
<gene>
    <name evidence="1" type="ORF">RHSIM_Rhsim13G0159600</name>
</gene>
<evidence type="ECO:0000313" key="1">
    <source>
        <dbReference type="EMBL" id="KAF7119734.1"/>
    </source>
</evidence>
<reference evidence="1" key="1">
    <citation type="submission" date="2019-11" db="EMBL/GenBank/DDBJ databases">
        <authorList>
            <person name="Liu Y."/>
            <person name="Hou J."/>
            <person name="Li T.-Q."/>
            <person name="Guan C.-H."/>
            <person name="Wu X."/>
            <person name="Wu H.-Z."/>
            <person name="Ling F."/>
            <person name="Zhang R."/>
            <person name="Shi X.-G."/>
            <person name="Ren J.-P."/>
            <person name="Chen E.-F."/>
            <person name="Sun J.-M."/>
        </authorList>
    </citation>
    <scope>NUCLEOTIDE SEQUENCE</scope>
    <source>
        <strain evidence="1">Adult_tree_wgs_1</strain>
        <tissue evidence="1">Leaves</tissue>
    </source>
</reference>